<reference evidence="2" key="1">
    <citation type="journal article" date="2009" name="PLoS Genet.">
        <title>Sequencing, mapping, and analysis of 27,455 maize full-length cDNAs.</title>
        <authorList>
            <person name="Soderlund C."/>
            <person name="Descour A."/>
            <person name="Kudrna D."/>
            <person name="Bomhoff M."/>
            <person name="Boyd L."/>
            <person name="Currie J."/>
            <person name="Angelova A."/>
            <person name="Collura K."/>
            <person name="Wissotski M."/>
            <person name="Ashley E."/>
            <person name="Morrow D."/>
            <person name="Fernandes J."/>
            <person name="Walbot V."/>
            <person name="Yu Y."/>
        </authorList>
    </citation>
    <scope>NUCLEOTIDE SEQUENCE</scope>
    <source>
        <strain evidence="2">B73</strain>
    </source>
</reference>
<accession>B8A0R2</accession>
<sequence length="223" mass="23681">MDVNHVGTGMREDVDDRREAAVVEPLDEAPLRALLRGVLLRLLGRPGADGDDEVVGVLGGAAGVEVGVAAVHLLGEHGHGDHGGVVGRDAAVHEVVLAGGPAVGGLGLEEVRREVGGRRRRADADVGEVRVLEGVGLGLVRREDDGLQGLDVERRHDDVGHRVRHPDVVRQALDLVVQEHAVVLGAPHQAQQVPQRRQQPSPAYAVSAAPLGRIDRWKKNRDG</sequence>
<feature type="compositionally biased region" description="Basic and acidic residues" evidence="1">
    <location>
        <begin position="213"/>
        <end position="223"/>
    </location>
</feature>
<feature type="compositionally biased region" description="Low complexity" evidence="1">
    <location>
        <begin position="190"/>
        <end position="203"/>
    </location>
</feature>
<reference evidence="2" key="2">
    <citation type="submission" date="2012-06" db="EMBL/GenBank/DDBJ databases">
        <authorList>
            <person name="Yu Y."/>
            <person name="Currie J."/>
            <person name="Lomeli R."/>
            <person name="Angelova A."/>
            <person name="Collura K."/>
            <person name="Wissotski M."/>
            <person name="Campos D."/>
            <person name="Kudrna D."/>
            <person name="Golser W."/>
            <person name="Ashely E."/>
            <person name="Descour A."/>
            <person name="Fernandes J."/>
            <person name="Soderlund C."/>
            <person name="Walbot V."/>
        </authorList>
    </citation>
    <scope>NUCLEOTIDE SEQUENCE</scope>
    <source>
        <strain evidence="2">B73</strain>
    </source>
</reference>
<feature type="region of interest" description="Disordered" evidence="1">
    <location>
        <begin position="190"/>
        <end position="223"/>
    </location>
</feature>
<proteinExistence type="evidence at transcript level"/>
<protein>
    <submittedName>
        <fullName evidence="2">Uncharacterized protein</fullName>
    </submittedName>
</protein>
<name>B8A0R2_MAIZE</name>
<evidence type="ECO:0000313" key="2">
    <source>
        <dbReference type="EMBL" id="ACL53761.1"/>
    </source>
</evidence>
<dbReference type="EMBL" id="BT055154">
    <property type="protein sequence ID" value="ACL53761.1"/>
    <property type="molecule type" value="mRNA"/>
</dbReference>
<dbReference type="AlphaFoldDB" id="B8A0R2"/>
<evidence type="ECO:0000256" key="1">
    <source>
        <dbReference type="SAM" id="MobiDB-lite"/>
    </source>
</evidence>
<organism evidence="2">
    <name type="scientific">Zea mays</name>
    <name type="common">Maize</name>
    <dbReference type="NCBI Taxonomy" id="4577"/>
    <lineage>
        <taxon>Eukaryota</taxon>
        <taxon>Viridiplantae</taxon>
        <taxon>Streptophyta</taxon>
        <taxon>Embryophyta</taxon>
        <taxon>Tracheophyta</taxon>
        <taxon>Spermatophyta</taxon>
        <taxon>Magnoliopsida</taxon>
        <taxon>Liliopsida</taxon>
        <taxon>Poales</taxon>
        <taxon>Poaceae</taxon>
        <taxon>PACMAD clade</taxon>
        <taxon>Panicoideae</taxon>
        <taxon>Andropogonodae</taxon>
        <taxon>Andropogoneae</taxon>
        <taxon>Tripsacinae</taxon>
        <taxon>Zea</taxon>
    </lineage>
</organism>